<dbReference type="Proteomes" id="UP001596958">
    <property type="component" value="Unassembled WGS sequence"/>
</dbReference>
<comment type="similarity">
    <text evidence="1">Belongs to the DinB family.</text>
</comment>
<accession>A0ABW2YTT9</accession>
<evidence type="ECO:0000313" key="3">
    <source>
        <dbReference type="EMBL" id="MFD0749385.1"/>
    </source>
</evidence>
<gene>
    <name evidence="3" type="ORF">ACFQZS_04480</name>
</gene>
<comment type="caution">
    <text evidence="3">The sequence shown here is derived from an EMBL/GenBank/DDBJ whole genome shotgun (WGS) entry which is preliminary data.</text>
</comment>
<protein>
    <submittedName>
        <fullName evidence="3">DinB family protein</fullName>
    </submittedName>
</protein>
<name>A0ABW2YTT9_9SPHI</name>
<evidence type="ECO:0000313" key="4">
    <source>
        <dbReference type="Proteomes" id="UP001596958"/>
    </source>
</evidence>
<evidence type="ECO:0000256" key="1">
    <source>
        <dbReference type="ARBA" id="ARBA00008635"/>
    </source>
</evidence>
<dbReference type="Gene3D" id="1.20.120.450">
    <property type="entry name" value="dinb family like domain"/>
    <property type="match status" value="1"/>
</dbReference>
<keyword evidence="4" id="KW-1185">Reference proteome</keyword>
<dbReference type="EMBL" id="JBHTHU010000002">
    <property type="protein sequence ID" value="MFD0749385.1"/>
    <property type="molecule type" value="Genomic_DNA"/>
</dbReference>
<dbReference type="SUPFAM" id="SSF109854">
    <property type="entry name" value="DinB/YfiT-like putative metalloenzymes"/>
    <property type="match status" value="1"/>
</dbReference>
<dbReference type="InterPro" id="IPR034660">
    <property type="entry name" value="DinB/YfiT-like"/>
</dbReference>
<dbReference type="PANTHER" id="PTHR37302:SF3">
    <property type="entry name" value="DAMAGE-INDUCIBLE PROTEIN DINB"/>
    <property type="match status" value="1"/>
</dbReference>
<keyword evidence="2" id="KW-0479">Metal-binding</keyword>
<dbReference type="RefSeq" id="WP_377097703.1">
    <property type="nucleotide sequence ID" value="NZ_JBHTHU010000002.1"/>
</dbReference>
<organism evidence="3 4">
    <name type="scientific">Mucilaginibacter calamicampi</name>
    <dbReference type="NCBI Taxonomy" id="1302352"/>
    <lineage>
        <taxon>Bacteria</taxon>
        <taxon>Pseudomonadati</taxon>
        <taxon>Bacteroidota</taxon>
        <taxon>Sphingobacteriia</taxon>
        <taxon>Sphingobacteriales</taxon>
        <taxon>Sphingobacteriaceae</taxon>
        <taxon>Mucilaginibacter</taxon>
    </lineage>
</organism>
<proteinExistence type="inferred from homology"/>
<evidence type="ECO:0000256" key="2">
    <source>
        <dbReference type="ARBA" id="ARBA00022723"/>
    </source>
</evidence>
<dbReference type="PANTHER" id="PTHR37302">
    <property type="entry name" value="SLR1116 PROTEIN"/>
    <property type="match status" value="1"/>
</dbReference>
<reference evidence="4" key="1">
    <citation type="journal article" date="2019" name="Int. J. Syst. Evol. Microbiol.">
        <title>The Global Catalogue of Microorganisms (GCM) 10K type strain sequencing project: providing services to taxonomists for standard genome sequencing and annotation.</title>
        <authorList>
            <consortium name="The Broad Institute Genomics Platform"/>
            <consortium name="The Broad Institute Genome Sequencing Center for Infectious Disease"/>
            <person name="Wu L."/>
            <person name="Ma J."/>
        </authorList>
    </citation>
    <scope>NUCLEOTIDE SEQUENCE [LARGE SCALE GENOMIC DNA]</scope>
    <source>
        <strain evidence="4">CCUG 63418</strain>
    </source>
</reference>
<sequence length="152" mass="17690">MFKEYFAGLFKYDAYCNKKFASLINSANNNYRSTELMSHLLNAQQIWLSRCLGTAFTTNQLWPKWEPDTFDGIIDKNYTEWMNFLNNDPDVHQTIVYKNTKGEQFSSKLIDILAHVINHGTHHRAQIGILLKQNDGVELPSTDYVHYVRGLQ</sequence>
<dbReference type="InterPro" id="IPR007837">
    <property type="entry name" value="DinB"/>
</dbReference>
<dbReference type="Pfam" id="PF05163">
    <property type="entry name" value="DinB"/>
    <property type="match status" value="1"/>
</dbReference>